<evidence type="ECO:0000313" key="4">
    <source>
        <dbReference type="EMBL" id="NYJ20978.1"/>
    </source>
</evidence>
<name>A0A7Z0J7H7_9MICO</name>
<feature type="transmembrane region" description="Helical" evidence="2">
    <location>
        <begin position="229"/>
        <end position="247"/>
    </location>
</feature>
<comment type="similarity">
    <text evidence="1">Belongs to the EamA transporter family.</text>
</comment>
<keyword evidence="5" id="KW-1185">Reference proteome</keyword>
<feature type="transmembrane region" description="Helical" evidence="2">
    <location>
        <begin position="285"/>
        <end position="303"/>
    </location>
</feature>
<feature type="transmembrane region" description="Helical" evidence="2">
    <location>
        <begin position="130"/>
        <end position="151"/>
    </location>
</feature>
<feature type="transmembrane region" description="Helical" evidence="2">
    <location>
        <begin position="45"/>
        <end position="65"/>
    </location>
</feature>
<dbReference type="GO" id="GO:0016020">
    <property type="term" value="C:membrane"/>
    <property type="evidence" value="ECO:0007669"/>
    <property type="project" value="InterPro"/>
</dbReference>
<accession>A0A7Z0J7H7</accession>
<evidence type="ECO:0000313" key="5">
    <source>
        <dbReference type="Proteomes" id="UP000537260"/>
    </source>
</evidence>
<dbReference type="InterPro" id="IPR000620">
    <property type="entry name" value="EamA_dom"/>
</dbReference>
<keyword evidence="2" id="KW-0472">Membrane</keyword>
<protein>
    <submittedName>
        <fullName evidence="4">Drug/metabolite transporter (DMT)-like permease</fullName>
    </submittedName>
</protein>
<feature type="domain" description="EamA" evidence="3">
    <location>
        <begin position="158"/>
        <end position="301"/>
    </location>
</feature>
<keyword evidence="2" id="KW-1133">Transmembrane helix</keyword>
<feature type="transmembrane region" description="Helical" evidence="2">
    <location>
        <begin position="104"/>
        <end position="123"/>
    </location>
</feature>
<dbReference type="Pfam" id="PF00892">
    <property type="entry name" value="EamA"/>
    <property type="match status" value="2"/>
</dbReference>
<feature type="transmembrane region" description="Helical" evidence="2">
    <location>
        <begin position="189"/>
        <end position="209"/>
    </location>
</feature>
<feature type="domain" description="EamA" evidence="3">
    <location>
        <begin position="13"/>
        <end position="148"/>
    </location>
</feature>
<gene>
    <name evidence="4" type="ORF">HNR05_002769</name>
</gene>
<proteinExistence type="inferred from homology"/>
<evidence type="ECO:0000256" key="2">
    <source>
        <dbReference type="SAM" id="Phobius"/>
    </source>
</evidence>
<dbReference type="EMBL" id="JACCFM010000001">
    <property type="protein sequence ID" value="NYJ20978.1"/>
    <property type="molecule type" value="Genomic_DNA"/>
</dbReference>
<dbReference type="PANTHER" id="PTHR22911">
    <property type="entry name" value="ACYL-MALONYL CONDENSING ENZYME-RELATED"/>
    <property type="match status" value="1"/>
</dbReference>
<sequence>MSTSRVGEIRLGSGVTLSLIAAASFGMSGPFVATLLEAGWSPSAAVLWRTAGAAVVLVIPAILALRGRWALLRRNAGMILAYGIFAVLACQLAFYSAIEHMSVSIAILIEYLSPVFLVLFFWARSRRHPGAFTIVGAIVALVGLVLVLNLTGDVTPSMIGVAWALLASFGSCIYYVISARADKELPPIVLAAGAMIVASIALVLLAVVGLTPLRATFGEVAFLGTSVSWLVPAAVILGMSTIAGYLLGIAGASRLGSRLASFLGLTEVLFAVIIAWLLLGEIPVAIQFVGGALILTGVVLVRVHKERASESDSPLALTETTDALQRLG</sequence>
<feature type="transmembrane region" description="Helical" evidence="2">
    <location>
        <begin position="259"/>
        <end position="279"/>
    </location>
</feature>
<keyword evidence="2" id="KW-0812">Transmembrane</keyword>
<dbReference type="SUPFAM" id="SSF103481">
    <property type="entry name" value="Multidrug resistance efflux transporter EmrE"/>
    <property type="match status" value="2"/>
</dbReference>
<feature type="transmembrane region" description="Helical" evidence="2">
    <location>
        <begin position="12"/>
        <end position="33"/>
    </location>
</feature>
<evidence type="ECO:0000259" key="3">
    <source>
        <dbReference type="Pfam" id="PF00892"/>
    </source>
</evidence>
<dbReference type="AlphaFoldDB" id="A0A7Z0J7H7"/>
<dbReference type="InterPro" id="IPR037185">
    <property type="entry name" value="EmrE-like"/>
</dbReference>
<organism evidence="4 5">
    <name type="scientific">Glaciibacter psychrotolerans</name>
    <dbReference type="NCBI Taxonomy" id="670054"/>
    <lineage>
        <taxon>Bacteria</taxon>
        <taxon>Bacillati</taxon>
        <taxon>Actinomycetota</taxon>
        <taxon>Actinomycetes</taxon>
        <taxon>Micrococcales</taxon>
        <taxon>Microbacteriaceae</taxon>
        <taxon>Glaciibacter</taxon>
    </lineage>
</organism>
<evidence type="ECO:0000256" key="1">
    <source>
        <dbReference type="ARBA" id="ARBA00007362"/>
    </source>
</evidence>
<feature type="transmembrane region" description="Helical" evidence="2">
    <location>
        <begin position="77"/>
        <end position="98"/>
    </location>
</feature>
<reference evidence="4 5" key="1">
    <citation type="submission" date="2020-07" db="EMBL/GenBank/DDBJ databases">
        <title>Sequencing the genomes of 1000 actinobacteria strains.</title>
        <authorList>
            <person name="Klenk H.-P."/>
        </authorList>
    </citation>
    <scope>NUCLEOTIDE SEQUENCE [LARGE SCALE GENOMIC DNA]</scope>
    <source>
        <strain evidence="4 5">LI1</strain>
    </source>
</reference>
<dbReference type="Proteomes" id="UP000537260">
    <property type="component" value="Unassembled WGS sequence"/>
</dbReference>
<comment type="caution">
    <text evidence="4">The sequence shown here is derived from an EMBL/GenBank/DDBJ whole genome shotgun (WGS) entry which is preliminary data.</text>
</comment>
<feature type="transmembrane region" description="Helical" evidence="2">
    <location>
        <begin position="157"/>
        <end position="177"/>
    </location>
</feature>
<dbReference type="RefSeq" id="WP_179579650.1">
    <property type="nucleotide sequence ID" value="NZ_JACCFM010000001.1"/>
</dbReference>